<proteinExistence type="predicted"/>
<evidence type="ECO:0000256" key="2">
    <source>
        <dbReference type="ARBA" id="ARBA00023002"/>
    </source>
</evidence>
<dbReference type="EMBL" id="AP014633">
    <property type="protein sequence ID" value="BAP54907.1"/>
    <property type="molecule type" value="Genomic_DNA"/>
</dbReference>
<evidence type="ECO:0000259" key="4">
    <source>
        <dbReference type="Pfam" id="PF02668"/>
    </source>
</evidence>
<dbReference type="HOGENOM" id="CLU_952821_0_0_6"/>
<evidence type="ECO:0000256" key="3">
    <source>
        <dbReference type="ARBA" id="ARBA00023194"/>
    </source>
</evidence>
<protein>
    <submittedName>
        <fullName evidence="5">Dioxygenase-like protein</fullName>
    </submittedName>
</protein>
<evidence type="ECO:0000256" key="1">
    <source>
        <dbReference type="ARBA" id="ARBA00001954"/>
    </source>
</evidence>
<dbReference type="PANTHER" id="PTHR10696:SF56">
    <property type="entry name" value="TAUD_TFDA-LIKE DOMAIN-CONTAINING PROTEIN"/>
    <property type="match status" value="1"/>
</dbReference>
<keyword evidence="6" id="KW-1185">Reference proteome</keyword>
<keyword evidence="3" id="KW-0045">Antibiotic biosynthesis</keyword>
<dbReference type="PANTHER" id="PTHR10696">
    <property type="entry name" value="GAMMA-BUTYROBETAINE HYDROXYLASE-RELATED"/>
    <property type="match status" value="1"/>
</dbReference>
<dbReference type="SUPFAM" id="SSF51197">
    <property type="entry name" value="Clavaminate synthase-like"/>
    <property type="match status" value="1"/>
</dbReference>
<feature type="domain" description="TauD/TfdA-like" evidence="4">
    <location>
        <begin position="83"/>
        <end position="300"/>
    </location>
</feature>
<dbReference type="AlphaFoldDB" id="A0A090AHT7"/>
<dbReference type="Gene3D" id="3.60.130.10">
    <property type="entry name" value="Clavaminate synthase-like"/>
    <property type="match status" value="1"/>
</dbReference>
<name>A0A090AHT7_9GAMM</name>
<dbReference type="KEGG" id="tig:THII_0610"/>
<organism evidence="5 6">
    <name type="scientific">Thioploca ingrica</name>
    <dbReference type="NCBI Taxonomy" id="40754"/>
    <lineage>
        <taxon>Bacteria</taxon>
        <taxon>Pseudomonadati</taxon>
        <taxon>Pseudomonadota</taxon>
        <taxon>Gammaproteobacteria</taxon>
        <taxon>Thiotrichales</taxon>
        <taxon>Thiotrichaceae</taxon>
        <taxon>Thioploca</taxon>
    </lineage>
</organism>
<dbReference type="InterPro" id="IPR003819">
    <property type="entry name" value="TauD/TfdA-like"/>
</dbReference>
<dbReference type="GO" id="GO:0017000">
    <property type="term" value="P:antibiotic biosynthetic process"/>
    <property type="evidence" value="ECO:0007669"/>
    <property type="project" value="UniProtKB-KW"/>
</dbReference>
<reference evidence="5 6" key="1">
    <citation type="journal article" date="2014" name="ISME J.">
        <title>Ecophysiology of Thioploca ingrica as revealed by the complete genome sequence supplemented with proteomic evidence.</title>
        <authorList>
            <person name="Kojima H."/>
            <person name="Ogura Y."/>
            <person name="Yamamoto N."/>
            <person name="Togashi T."/>
            <person name="Mori H."/>
            <person name="Watanabe T."/>
            <person name="Nemoto F."/>
            <person name="Kurokawa K."/>
            <person name="Hayashi T."/>
            <person name="Fukui M."/>
        </authorList>
    </citation>
    <scope>NUCLEOTIDE SEQUENCE [LARGE SCALE GENOMIC DNA]</scope>
</reference>
<dbReference type="Proteomes" id="UP000031623">
    <property type="component" value="Chromosome"/>
</dbReference>
<evidence type="ECO:0000313" key="6">
    <source>
        <dbReference type="Proteomes" id="UP000031623"/>
    </source>
</evidence>
<sequence length="310" mass="35046">MSEKISLININTAYSAANPFLLANTTSYISWRQQKLTHYPTTINDLIVPIKNPYQLSSQEYTELLTRCCKSNLAIYEIDAQVAVDKSALQALTAQLGLHQLDHNLCADEDGIAALQVNTAGRSQEYIPYSNRPINWHTDGYYNTSEQQVRAVLLHCIRPALTGGDNQLLDHEIAYIQLRDENPDYIAALMANDVMTIPANVEQGTELRTAQTGPVFSIEPQTGALHMRYTARTRSIVWKSSTLVSAALTYLQSLFNEDSPYVFHGRLAPNQGLICNNILHNRSGFTDGNNPEQKRLLYRMRFYDRIRDTF</sequence>
<gene>
    <name evidence="5" type="ORF">THII_0610</name>
</gene>
<accession>A0A090AHT7</accession>
<dbReference type="GO" id="GO:0016706">
    <property type="term" value="F:2-oxoglutarate-dependent dioxygenase activity"/>
    <property type="evidence" value="ECO:0007669"/>
    <property type="project" value="UniProtKB-ARBA"/>
</dbReference>
<dbReference type="OrthoDB" id="9770519at2"/>
<dbReference type="InterPro" id="IPR042098">
    <property type="entry name" value="TauD-like_sf"/>
</dbReference>
<dbReference type="InterPro" id="IPR050411">
    <property type="entry name" value="AlphaKG_dependent_hydroxylases"/>
</dbReference>
<evidence type="ECO:0000313" key="5">
    <source>
        <dbReference type="EMBL" id="BAP54907.1"/>
    </source>
</evidence>
<comment type="cofactor">
    <cofactor evidence="1">
        <name>Fe(2+)</name>
        <dbReference type="ChEBI" id="CHEBI:29033"/>
    </cofactor>
</comment>
<keyword evidence="2" id="KW-0560">Oxidoreductase</keyword>
<dbReference type="Pfam" id="PF02668">
    <property type="entry name" value="TauD"/>
    <property type="match status" value="1"/>
</dbReference>
<keyword evidence="5" id="KW-0223">Dioxygenase</keyword>
<dbReference type="STRING" id="40754.THII_0610"/>